<dbReference type="EMBL" id="KV427716">
    <property type="protein sequence ID" value="KZS99790.1"/>
    <property type="molecule type" value="Genomic_DNA"/>
</dbReference>
<feature type="compositionally biased region" description="Basic and acidic residues" evidence="1">
    <location>
        <begin position="93"/>
        <end position="102"/>
    </location>
</feature>
<dbReference type="Proteomes" id="UP000076871">
    <property type="component" value="Unassembled WGS sequence"/>
</dbReference>
<reference evidence="2 3" key="1">
    <citation type="journal article" date="2016" name="Mol. Biol. Evol.">
        <title>Comparative Genomics of Early-Diverging Mushroom-Forming Fungi Provides Insights into the Origins of Lignocellulose Decay Capabilities.</title>
        <authorList>
            <person name="Nagy L.G."/>
            <person name="Riley R."/>
            <person name="Tritt A."/>
            <person name="Adam C."/>
            <person name="Daum C."/>
            <person name="Floudas D."/>
            <person name="Sun H."/>
            <person name="Yadav J.S."/>
            <person name="Pangilinan J."/>
            <person name="Larsson K.H."/>
            <person name="Matsuura K."/>
            <person name="Barry K."/>
            <person name="Labutti K."/>
            <person name="Kuo R."/>
            <person name="Ohm R.A."/>
            <person name="Bhattacharya S.S."/>
            <person name="Shirouzu T."/>
            <person name="Yoshinaga Y."/>
            <person name="Martin F.M."/>
            <person name="Grigoriev I.V."/>
            <person name="Hibbett D.S."/>
        </authorList>
    </citation>
    <scope>NUCLEOTIDE SEQUENCE [LARGE SCALE GENOMIC DNA]</scope>
    <source>
        <strain evidence="2 3">93-53</strain>
    </source>
</reference>
<dbReference type="GeneID" id="63824471"/>
<proteinExistence type="predicted"/>
<dbReference type="RefSeq" id="XP_040757531.1">
    <property type="nucleotide sequence ID" value="XM_040907442.1"/>
</dbReference>
<feature type="compositionally biased region" description="Basic and acidic residues" evidence="1">
    <location>
        <begin position="132"/>
        <end position="149"/>
    </location>
</feature>
<accession>A0A165AWI0</accession>
<dbReference type="AlphaFoldDB" id="A0A165AWI0"/>
<evidence type="ECO:0000313" key="2">
    <source>
        <dbReference type="EMBL" id="KZS99790.1"/>
    </source>
</evidence>
<organism evidence="2 3">
    <name type="scientific">Laetiporus sulphureus 93-53</name>
    <dbReference type="NCBI Taxonomy" id="1314785"/>
    <lineage>
        <taxon>Eukaryota</taxon>
        <taxon>Fungi</taxon>
        <taxon>Dikarya</taxon>
        <taxon>Basidiomycota</taxon>
        <taxon>Agaricomycotina</taxon>
        <taxon>Agaricomycetes</taxon>
        <taxon>Polyporales</taxon>
        <taxon>Laetiporus</taxon>
    </lineage>
</organism>
<keyword evidence="3" id="KW-1185">Reference proteome</keyword>
<sequence length="155" mass="17239">MPGCVEKTGRGREAADQMVIKTGREEEDPVIPMSNGRLIQATTTADSTTCRTCRKPSKTGVQRVLKGGREAKEWDTKYDRYPPRTEAANENTDVQREGDRVKPVSNGCSTQAERRGTAQRVNIEQCGMGGKQRTEDRKKDAEVERKGDQVKPVSK</sequence>
<evidence type="ECO:0000256" key="1">
    <source>
        <dbReference type="SAM" id="MobiDB-lite"/>
    </source>
</evidence>
<evidence type="ECO:0000313" key="3">
    <source>
        <dbReference type="Proteomes" id="UP000076871"/>
    </source>
</evidence>
<feature type="region of interest" description="Disordered" evidence="1">
    <location>
        <begin position="81"/>
        <end position="155"/>
    </location>
</feature>
<protein>
    <submittedName>
        <fullName evidence="2">Uncharacterized protein</fullName>
    </submittedName>
</protein>
<gene>
    <name evidence="2" type="ORF">LAESUDRAFT_718501</name>
</gene>
<name>A0A165AWI0_9APHY</name>
<dbReference type="InParanoid" id="A0A165AWI0"/>